<evidence type="ECO:0000259" key="1">
    <source>
        <dbReference type="SMART" id="SM00954"/>
    </source>
</evidence>
<dbReference type="EMBL" id="CABWIL020000005">
    <property type="protein sequence ID" value="CAB3962260.1"/>
    <property type="molecule type" value="Genomic_DNA"/>
</dbReference>
<protein>
    <recommendedName>
        <fullName evidence="1">RelA/SpoT domain-containing protein</fullName>
    </recommendedName>
</protein>
<feature type="domain" description="RelA/SpoT" evidence="1">
    <location>
        <begin position="1"/>
        <end position="104"/>
    </location>
</feature>
<organism evidence="2 3">
    <name type="scientific">Burkholderia aenigmatica</name>
    <dbReference type="NCBI Taxonomy" id="2015348"/>
    <lineage>
        <taxon>Bacteria</taxon>
        <taxon>Pseudomonadati</taxon>
        <taxon>Pseudomonadota</taxon>
        <taxon>Betaproteobacteria</taxon>
        <taxon>Burkholderiales</taxon>
        <taxon>Burkholderiaceae</taxon>
        <taxon>Burkholderia</taxon>
        <taxon>Burkholderia cepacia complex</taxon>
    </lineage>
</organism>
<dbReference type="PANTHER" id="PTHR41773">
    <property type="entry name" value="GTP PYROPHOSPHATASE-RELATED"/>
    <property type="match status" value="1"/>
</dbReference>
<dbReference type="Pfam" id="PF04607">
    <property type="entry name" value="RelA_SpoT"/>
    <property type="match status" value="1"/>
</dbReference>
<dbReference type="GO" id="GO:0015969">
    <property type="term" value="P:guanosine tetraphosphate metabolic process"/>
    <property type="evidence" value="ECO:0007669"/>
    <property type="project" value="InterPro"/>
</dbReference>
<dbReference type="SMART" id="SM00954">
    <property type="entry name" value="RelA_SpoT"/>
    <property type="match status" value="1"/>
</dbReference>
<dbReference type="Proteomes" id="UP000494301">
    <property type="component" value="Unassembled WGS sequence"/>
</dbReference>
<dbReference type="Gene3D" id="3.30.460.10">
    <property type="entry name" value="Beta Polymerase, domain 2"/>
    <property type="match status" value="1"/>
</dbReference>
<dbReference type="RefSeq" id="WP_175220877.1">
    <property type="nucleotide sequence ID" value="NZ_CABWIL020000005.1"/>
</dbReference>
<dbReference type="CDD" id="cd05399">
    <property type="entry name" value="NT_Rel-Spo_like"/>
    <property type="match status" value="1"/>
</dbReference>
<dbReference type="InterPro" id="IPR007685">
    <property type="entry name" value="RelA_SpoT"/>
</dbReference>
<dbReference type="AlphaFoldDB" id="A0A6J5IPI6"/>
<dbReference type="InterPro" id="IPR043519">
    <property type="entry name" value="NT_sf"/>
</dbReference>
<dbReference type="PANTHER" id="PTHR41773:SF1">
    <property type="entry name" value="RELA_SPOT DOMAIN-CONTAINING PROTEIN"/>
    <property type="match status" value="1"/>
</dbReference>
<name>A0A6J5IPI6_9BURK</name>
<dbReference type="SUPFAM" id="SSF81301">
    <property type="entry name" value="Nucleotidyltransferase"/>
    <property type="match status" value="1"/>
</dbReference>
<reference evidence="2 3" key="1">
    <citation type="submission" date="2020-04" db="EMBL/GenBank/DDBJ databases">
        <authorList>
            <person name="Depoorter E."/>
        </authorList>
    </citation>
    <scope>NUCLEOTIDE SEQUENCE [LARGE SCALE GENOMIC DNA]</scope>
    <source>
        <strain evidence="2 3">BCC0217</strain>
    </source>
</reference>
<sequence>MTDLVGARVVVLLRTDVRLVEDALAGYTGWTFSRDRDFDFEVNKDPEVFDYQSVHYLVSCSGDSDIDGTLVPSGTTCEVQIRTLLQHAYAEVVHDNVYKPGGVVPPQTRRIIARSMAFVESADELFCEAIEQLSRVNTAREQWVEFLVPLFRAVSGRDVSQTDQRDTLEVVDTFRDLLASADRDEISQRVSSAAISGLIRRRSENEGLFSRPICILAYWLAEKHHRSRMDKWPFGSQNADLRIVLTDLGIAAR</sequence>
<proteinExistence type="predicted"/>
<accession>A0A6J5IPI6</accession>
<evidence type="ECO:0000313" key="2">
    <source>
        <dbReference type="EMBL" id="CAB3962260.1"/>
    </source>
</evidence>
<gene>
    <name evidence="2" type="ORF">BLA3211_01646</name>
</gene>
<evidence type="ECO:0000313" key="3">
    <source>
        <dbReference type="Proteomes" id="UP000494301"/>
    </source>
</evidence>